<dbReference type="InterPro" id="IPR007110">
    <property type="entry name" value="Ig-like_dom"/>
</dbReference>
<evidence type="ECO:0000259" key="3">
    <source>
        <dbReference type="PROSITE" id="PS50835"/>
    </source>
</evidence>
<dbReference type="InterPro" id="IPR003599">
    <property type="entry name" value="Ig_sub"/>
</dbReference>
<evidence type="ECO:0000256" key="2">
    <source>
        <dbReference type="SAM" id="SignalP"/>
    </source>
</evidence>
<dbReference type="PANTHER" id="PTHR15193">
    <property type="entry name" value="CD83 ANTIGEN"/>
    <property type="match status" value="1"/>
</dbReference>
<evidence type="ECO:0000256" key="1">
    <source>
        <dbReference type="SAM" id="Phobius"/>
    </source>
</evidence>
<feature type="signal peptide" evidence="2">
    <location>
        <begin position="1"/>
        <end position="18"/>
    </location>
</feature>
<dbReference type="Pfam" id="PF07686">
    <property type="entry name" value="V-set"/>
    <property type="match status" value="1"/>
</dbReference>
<sequence length="230" mass="25785">MLQKVLFIKLLLVHYATQTPSEITAACDEDVQLKCSSLESGRTDFLSVTWYKLDPSKRGIIRRGKNDEALQSYNFTRPARFGEKYSLLLPRVTPEDSGTYECSINANVGRQNQYDKVILIVNVCASQADLTTVTNVLNTTHHVSLCHNEAEDLPVMWSITGYVAVGLAKILLSLISILVIRAFRIRSSRQRQRCNTSKLFPLVYSAHNTPSRLQVRPLACEVSSNANLPL</sequence>
<feature type="domain" description="Ig-like" evidence="3">
    <location>
        <begin position="14"/>
        <end position="118"/>
    </location>
</feature>
<dbReference type="PROSITE" id="PS50835">
    <property type="entry name" value="IG_LIKE"/>
    <property type="match status" value="1"/>
</dbReference>
<keyword evidence="1" id="KW-0812">Transmembrane</keyword>
<dbReference type="GeneTree" id="ENSGT00990000203733"/>
<reference evidence="4" key="2">
    <citation type="submission" date="2025-09" db="UniProtKB">
        <authorList>
            <consortium name="Ensembl"/>
        </authorList>
    </citation>
    <scope>IDENTIFICATION</scope>
</reference>
<organism evidence="4 5">
    <name type="scientific">Dicentrarchus labrax</name>
    <name type="common">European seabass</name>
    <name type="synonym">Morone labrax</name>
    <dbReference type="NCBI Taxonomy" id="13489"/>
    <lineage>
        <taxon>Eukaryota</taxon>
        <taxon>Metazoa</taxon>
        <taxon>Chordata</taxon>
        <taxon>Craniata</taxon>
        <taxon>Vertebrata</taxon>
        <taxon>Euteleostomi</taxon>
        <taxon>Actinopterygii</taxon>
        <taxon>Neopterygii</taxon>
        <taxon>Teleostei</taxon>
        <taxon>Neoteleostei</taxon>
        <taxon>Acanthomorphata</taxon>
        <taxon>Eupercaria</taxon>
        <taxon>Moronidae</taxon>
        <taxon>Dicentrarchus</taxon>
    </lineage>
</organism>
<dbReference type="Ensembl" id="ENSDLAT00005047930.2">
    <property type="protein sequence ID" value="ENSDLAP00005044918.2"/>
    <property type="gene ID" value="ENSDLAG00005019881.2"/>
</dbReference>
<keyword evidence="2" id="KW-0732">Signal</keyword>
<name>A0A8C4NSV5_DICLA</name>
<keyword evidence="1" id="KW-1133">Transmembrane helix</keyword>
<dbReference type="SUPFAM" id="SSF48726">
    <property type="entry name" value="Immunoglobulin"/>
    <property type="match status" value="1"/>
</dbReference>
<dbReference type="Gene3D" id="2.60.40.10">
    <property type="entry name" value="Immunoglobulins"/>
    <property type="match status" value="1"/>
</dbReference>
<feature type="chain" id="PRO_5035783315" description="Ig-like domain-containing protein" evidence="2">
    <location>
        <begin position="19"/>
        <end position="230"/>
    </location>
</feature>
<proteinExistence type="predicted"/>
<dbReference type="CDD" id="cd00099">
    <property type="entry name" value="IgV"/>
    <property type="match status" value="1"/>
</dbReference>
<dbReference type="Proteomes" id="UP000694389">
    <property type="component" value="Unassembled WGS sequence"/>
</dbReference>
<dbReference type="InterPro" id="IPR013106">
    <property type="entry name" value="Ig_V-set"/>
</dbReference>
<feature type="transmembrane region" description="Helical" evidence="1">
    <location>
        <begin position="155"/>
        <end position="183"/>
    </location>
</feature>
<dbReference type="InterPro" id="IPR013783">
    <property type="entry name" value="Ig-like_fold"/>
</dbReference>
<protein>
    <recommendedName>
        <fullName evidence="3">Ig-like domain-containing protein</fullName>
    </recommendedName>
</protein>
<dbReference type="SMART" id="SM00409">
    <property type="entry name" value="IG"/>
    <property type="match status" value="1"/>
</dbReference>
<keyword evidence="5" id="KW-1185">Reference proteome</keyword>
<evidence type="ECO:0000313" key="4">
    <source>
        <dbReference type="Ensembl" id="ENSDLAP00005044918.2"/>
    </source>
</evidence>
<keyword evidence="1" id="KW-0472">Membrane</keyword>
<accession>A0A8C4NSV5</accession>
<dbReference type="AlphaFoldDB" id="A0A8C4NSV5"/>
<dbReference type="InterPro" id="IPR036179">
    <property type="entry name" value="Ig-like_dom_sf"/>
</dbReference>
<reference evidence="4" key="1">
    <citation type="submission" date="2025-08" db="UniProtKB">
        <authorList>
            <consortium name="Ensembl"/>
        </authorList>
    </citation>
    <scope>IDENTIFICATION</scope>
</reference>
<evidence type="ECO:0000313" key="5">
    <source>
        <dbReference type="Proteomes" id="UP000694389"/>
    </source>
</evidence>
<dbReference type="PANTHER" id="PTHR15193:SF1">
    <property type="entry name" value="CD83 ANTIGEN"/>
    <property type="match status" value="1"/>
</dbReference>